<dbReference type="MGI" id="MGI:3650836">
    <property type="gene designation" value="Garin3"/>
</dbReference>
<feature type="compositionally biased region" description="Basic residues" evidence="2">
    <location>
        <begin position="507"/>
        <end position="531"/>
    </location>
</feature>
<organism evidence="4">
    <name type="scientific">Mus musculus</name>
    <name type="common">Mouse</name>
    <dbReference type="NCBI Taxonomy" id="10090"/>
    <lineage>
        <taxon>Eukaryota</taxon>
        <taxon>Metazoa</taxon>
        <taxon>Chordata</taxon>
        <taxon>Craniata</taxon>
        <taxon>Vertebrata</taxon>
        <taxon>Euteleostomi</taxon>
        <taxon>Mammalia</taxon>
        <taxon>Eutheria</taxon>
        <taxon>Euarchontoglires</taxon>
        <taxon>Glires</taxon>
        <taxon>Rodentia</taxon>
        <taxon>Myomorpha</taxon>
        <taxon>Muroidea</taxon>
        <taxon>Muridae</taxon>
        <taxon>Murinae</taxon>
        <taxon>Mus</taxon>
        <taxon>Mus</taxon>
    </lineage>
</organism>
<dbReference type="InterPro" id="IPR022168">
    <property type="entry name" value="GARIL-like_Rab2B-bd"/>
</dbReference>
<protein>
    <submittedName>
        <fullName evidence="4">Golgi-associated Rab2B interactor-like 3</fullName>
    </submittedName>
</protein>
<accession>B7XG48</accession>
<dbReference type="AGR" id="MGI:3650836"/>
<feature type="region of interest" description="Disordered" evidence="2">
    <location>
        <begin position="473"/>
        <end position="583"/>
    </location>
</feature>
<feature type="region of interest" description="Disordered" evidence="2">
    <location>
        <begin position="272"/>
        <end position="304"/>
    </location>
</feature>
<dbReference type="PeptideAtlas" id="B7XG48"/>
<evidence type="ECO:0000256" key="1">
    <source>
        <dbReference type="ARBA" id="ARBA00038379"/>
    </source>
</evidence>
<name>B7XG48_MOUSE</name>
<comment type="similarity">
    <text evidence="1">Belongs to the GARIN family.</text>
</comment>
<feature type="compositionally biased region" description="Basic residues" evidence="2">
    <location>
        <begin position="547"/>
        <end position="559"/>
    </location>
</feature>
<dbReference type="AlphaFoldDB" id="B7XG48"/>
<evidence type="ECO:0000259" key="3">
    <source>
        <dbReference type="Pfam" id="PF12480"/>
    </source>
</evidence>
<dbReference type="EMBL" id="AB473727">
    <property type="protein sequence ID" value="BAH03392.1"/>
    <property type="molecule type" value="mRNA"/>
</dbReference>
<evidence type="ECO:0000256" key="2">
    <source>
        <dbReference type="SAM" id="MobiDB-lite"/>
    </source>
</evidence>
<dbReference type="GO" id="GO:0007286">
    <property type="term" value="P:spermatid development"/>
    <property type="evidence" value="ECO:0007669"/>
    <property type="project" value="UniProtKB-ARBA"/>
</dbReference>
<dbReference type="PANTHER" id="PTHR22574">
    <property type="match status" value="1"/>
</dbReference>
<feature type="compositionally biased region" description="Polar residues" evidence="2">
    <location>
        <begin position="219"/>
        <end position="232"/>
    </location>
</feature>
<dbReference type="PANTHER" id="PTHR22574:SF2">
    <property type="entry name" value="GOLGI-ASSOCIATED RAB2 INTERACTOR PROTEIN 3"/>
    <property type="match status" value="1"/>
</dbReference>
<proteinExistence type="evidence at transcript level"/>
<evidence type="ECO:0000313" key="5">
    <source>
        <dbReference type="MGI" id="MGI:3650836"/>
    </source>
</evidence>
<gene>
    <name evidence="5" type="primary">Garin3</name>
    <name evidence="5" type="synonym">Fam71b</name>
    <name evidence="4" type="synonym">GARI-L3</name>
</gene>
<feature type="domain" description="Golgi associated RAB2 interactor protein-like Rab2B-binding" evidence="3">
    <location>
        <begin position="123"/>
        <end position="187"/>
    </location>
</feature>
<reference evidence="4" key="1">
    <citation type="journal article" date="2008" name="Mol. Cell. Proteomics">
        <title>Large scale screening for novel rab effectors reveals unexpected broad Rab binding specificity.</title>
        <authorList>
            <person name="Fukuda M."/>
            <person name="Kanno E."/>
            <person name="Ishibashi K."/>
            <person name="Itoh T."/>
        </authorList>
    </citation>
    <scope>NUCLEOTIDE SEQUENCE</scope>
    <source>
        <strain evidence="4">BALB/c</strain>
    </source>
</reference>
<sequence>MPGMKRTMSSECLLPYYTAHSYRSMGVFNTSMGNLQRQLYKGGEYDIFKYAPMFESDFIQISKRGEVIDVHNRVRMVTVCIASTSPVLPLPDVMLLARPAKVCEEHARRARFIKGKGCKPSKTLELTRLLPLKFVKISVHDHEKQQLRLKLATGRTFYLQLCPSSDAREDLFCYWEKLVYLLRPPMTNCISNSTLPTGETSVDTKSTLVSEIRGEGDQNSRPQSSPTVSEATSAAFAGGERTQPAAAAAVTPVSAKARAAGTAGAAAGTAGAAAGTAGPAAGPAAGTAGPAAGTAGAAAGTAGATAGTAGATAGMAGATAGTAAGTAGTAAETAGAARAAGGPMAAAVAAPSAGMTKAETATSPTSGVISLAATTTKPPGSGQVAAAMIGSAAKDQVGGESSKAMALAANITLENVDVALAGAANSISESPPAGGDASGSPDTGLNVAFAGSIKTKSPAEDKPEAPLVSTLQSEGYMCERDGSQKVSQTSSEAKEKRERREKDRTSSRKSSHHRRTGMSRHSSKDKSRKTSSYRSVSGKTREDKGKGHGRLRGKRHSSSHKSESRTGHKTRKNRSPAGLGSVSKRATKITSFFRSFLVRPTPKAGDTSCDRGGVDIVTKLVEKKQDIEAVMEKSKDSEFKDTVISETMEKIILETKSI</sequence>
<feature type="compositionally biased region" description="Basic and acidic residues" evidence="2">
    <location>
        <begin position="492"/>
        <end position="506"/>
    </location>
</feature>
<evidence type="ECO:0000313" key="4">
    <source>
        <dbReference type="EMBL" id="BAH03392.1"/>
    </source>
</evidence>
<feature type="region of interest" description="Disordered" evidence="2">
    <location>
        <begin position="211"/>
        <end position="240"/>
    </location>
</feature>
<dbReference type="Pfam" id="PF12480">
    <property type="entry name" value="GARIL_Rab2_bd"/>
    <property type="match status" value="1"/>
</dbReference>